<sequence>MGSFDKRLWRRTRTQTVGNLRVSILDGEVGPSLRVEISPIPRAICKHKHKNLDRVVSFLLDMPVVGTNYFMQELKLLSAAAWAVILEVDCAYTSKFPSGFDQTLKDKRLWRRTRTQTVGNLRVSIIDGEVGPSLRVEISPIPRAICKHKHKNLDRVVSLLLDMRVVGTNYFLQELK</sequence>
<comment type="caution">
    <text evidence="1">The sequence shown here is derived from an EMBL/GenBank/DDBJ whole genome shotgun (WGS) entry which is preliminary data.</text>
</comment>
<keyword evidence="2" id="KW-1185">Reference proteome</keyword>
<proteinExistence type="predicted"/>
<name>A0A5N6P3X5_9ASTR</name>
<evidence type="ECO:0000313" key="1">
    <source>
        <dbReference type="EMBL" id="KAD5803036.1"/>
    </source>
</evidence>
<dbReference type="Proteomes" id="UP000326396">
    <property type="component" value="Linkage Group LG15"/>
</dbReference>
<dbReference type="OrthoDB" id="1434680at2759"/>
<dbReference type="AlphaFoldDB" id="A0A5N6P3X5"/>
<protein>
    <submittedName>
        <fullName evidence="1">Uncharacterized protein</fullName>
    </submittedName>
</protein>
<organism evidence="1 2">
    <name type="scientific">Mikania micrantha</name>
    <name type="common">bitter vine</name>
    <dbReference type="NCBI Taxonomy" id="192012"/>
    <lineage>
        <taxon>Eukaryota</taxon>
        <taxon>Viridiplantae</taxon>
        <taxon>Streptophyta</taxon>
        <taxon>Embryophyta</taxon>
        <taxon>Tracheophyta</taxon>
        <taxon>Spermatophyta</taxon>
        <taxon>Magnoliopsida</taxon>
        <taxon>eudicotyledons</taxon>
        <taxon>Gunneridae</taxon>
        <taxon>Pentapetalae</taxon>
        <taxon>asterids</taxon>
        <taxon>campanulids</taxon>
        <taxon>Asterales</taxon>
        <taxon>Asteraceae</taxon>
        <taxon>Asteroideae</taxon>
        <taxon>Heliantheae alliance</taxon>
        <taxon>Eupatorieae</taxon>
        <taxon>Mikania</taxon>
    </lineage>
</organism>
<accession>A0A5N6P3X5</accession>
<dbReference type="EMBL" id="SZYD01000007">
    <property type="protein sequence ID" value="KAD5803036.1"/>
    <property type="molecule type" value="Genomic_DNA"/>
</dbReference>
<gene>
    <name evidence="1" type="ORF">E3N88_14396</name>
</gene>
<reference evidence="1 2" key="1">
    <citation type="submission" date="2019-05" db="EMBL/GenBank/DDBJ databases">
        <title>Mikania micrantha, genome provides insights into the molecular mechanism of rapid growth.</title>
        <authorList>
            <person name="Liu B."/>
        </authorList>
    </citation>
    <scope>NUCLEOTIDE SEQUENCE [LARGE SCALE GENOMIC DNA]</scope>
    <source>
        <strain evidence="1">NLD-2019</strain>
        <tissue evidence="1">Leaf</tissue>
    </source>
</reference>
<evidence type="ECO:0000313" key="2">
    <source>
        <dbReference type="Proteomes" id="UP000326396"/>
    </source>
</evidence>